<reference evidence="2" key="1">
    <citation type="submission" date="2020-06" db="EMBL/GenBank/DDBJ databases">
        <authorList>
            <consortium name="Plant Systems Biology data submission"/>
        </authorList>
    </citation>
    <scope>NUCLEOTIDE SEQUENCE</scope>
    <source>
        <strain evidence="2">D6</strain>
    </source>
</reference>
<dbReference type="Proteomes" id="UP001153069">
    <property type="component" value="Unassembled WGS sequence"/>
</dbReference>
<dbReference type="OrthoDB" id="10249838at2759"/>
<gene>
    <name evidence="2" type="ORF">SEMRO_1596_G284760.1</name>
</gene>
<accession>A0A9N8EN37</accession>
<comment type="caution">
    <text evidence="2">The sequence shown here is derived from an EMBL/GenBank/DDBJ whole genome shotgun (WGS) entry which is preliminary data.</text>
</comment>
<dbReference type="AlphaFoldDB" id="A0A9N8EN37"/>
<keyword evidence="3" id="KW-1185">Reference proteome</keyword>
<feature type="region of interest" description="Disordered" evidence="1">
    <location>
        <begin position="46"/>
        <end position="92"/>
    </location>
</feature>
<evidence type="ECO:0000313" key="3">
    <source>
        <dbReference type="Proteomes" id="UP001153069"/>
    </source>
</evidence>
<dbReference type="EMBL" id="CAICTM010001594">
    <property type="protein sequence ID" value="CAB9524857.1"/>
    <property type="molecule type" value="Genomic_DNA"/>
</dbReference>
<protein>
    <submittedName>
        <fullName evidence="2">Uncharacterized protein</fullName>
    </submittedName>
</protein>
<evidence type="ECO:0000256" key="1">
    <source>
        <dbReference type="SAM" id="MobiDB-lite"/>
    </source>
</evidence>
<organism evidence="2 3">
    <name type="scientific">Seminavis robusta</name>
    <dbReference type="NCBI Taxonomy" id="568900"/>
    <lineage>
        <taxon>Eukaryota</taxon>
        <taxon>Sar</taxon>
        <taxon>Stramenopiles</taxon>
        <taxon>Ochrophyta</taxon>
        <taxon>Bacillariophyta</taxon>
        <taxon>Bacillariophyceae</taxon>
        <taxon>Bacillariophycidae</taxon>
        <taxon>Naviculales</taxon>
        <taxon>Naviculaceae</taxon>
        <taxon>Seminavis</taxon>
    </lineage>
</organism>
<evidence type="ECO:0000313" key="2">
    <source>
        <dbReference type="EMBL" id="CAB9524857.1"/>
    </source>
</evidence>
<sequence length="92" mass="10304">MICEEQPFDGVPFLGADLTEEMEPEGTEGYLLPCAVEDLQWRDVCMGTDNDSDDDENTNGMPPRRKWAIGLDVDDEETLAEKDTMTESEDGK</sequence>
<proteinExistence type="predicted"/>
<name>A0A9N8EN37_9STRA</name>
<feature type="compositionally biased region" description="Basic and acidic residues" evidence="1">
    <location>
        <begin position="79"/>
        <end position="92"/>
    </location>
</feature>